<sequence length="239" mass="27569">MAGIKFGLTTISVVIFALYIGNSFHTLYNVFHPKLCDPNINRKDCVFPQLEPDKNGNWPPVGLRIFISDSPYPSSSSRQIFKKDDLKVNEEFEQTVEVKLPAKSRRNGTLWAHAVLLSTDDRFKEIEDAETRITRTTLLTVYQIPEAEAFKLVSDEKETKMPVKKSRRPVSHLRSTLFISIVDQPLILPIKNLPSEVIQHIQMEIREGIHYYSPLFHIDEMSYRIKDLVEVSFVLCLCF</sequence>
<proteinExistence type="predicted"/>
<accession>A0AC34F358</accession>
<dbReference type="WBParaSite" id="ES5_v2.g11426.t1">
    <property type="protein sequence ID" value="ES5_v2.g11426.t1"/>
    <property type="gene ID" value="ES5_v2.g11426"/>
</dbReference>
<dbReference type="Proteomes" id="UP000887579">
    <property type="component" value="Unplaced"/>
</dbReference>
<evidence type="ECO:0000313" key="2">
    <source>
        <dbReference type="WBParaSite" id="ES5_v2.g11426.t1"/>
    </source>
</evidence>
<name>A0AC34F358_9BILA</name>
<protein>
    <submittedName>
        <fullName evidence="2">Uncharacterized protein</fullName>
    </submittedName>
</protein>
<reference evidence="2" key="1">
    <citation type="submission" date="2022-11" db="UniProtKB">
        <authorList>
            <consortium name="WormBaseParasite"/>
        </authorList>
    </citation>
    <scope>IDENTIFICATION</scope>
</reference>
<evidence type="ECO:0000313" key="1">
    <source>
        <dbReference type="Proteomes" id="UP000887579"/>
    </source>
</evidence>
<organism evidence="1 2">
    <name type="scientific">Panagrolaimus sp. ES5</name>
    <dbReference type="NCBI Taxonomy" id="591445"/>
    <lineage>
        <taxon>Eukaryota</taxon>
        <taxon>Metazoa</taxon>
        <taxon>Ecdysozoa</taxon>
        <taxon>Nematoda</taxon>
        <taxon>Chromadorea</taxon>
        <taxon>Rhabditida</taxon>
        <taxon>Tylenchina</taxon>
        <taxon>Panagrolaimomorpha</taxon>
        <taxon>Panagrolaimoidea</taxon>
        <taxon>Panagrolaimidae</taxon>
        <taxon>Panagrolaimus</taxon>
    </lineage>
</organism>